<sequence>MSHYAKYIKFEFGTYSRTVKVSQVPSKSNTSTAKAIIKEPCSDIRTTKISTITKLFELYPFLGLILI</sequence>
<dbReference type="EMBL" id="GEDG01031900">
    <property type="protein sequence ID" value="JAP11117.1"/>
    <property type="molecule type" value="Transcribed_RNA"/>
</dbReference>
<dbReference type="AlphaFoldDB" id="A0A0V0GTE5"/>
<proteinExistence type="predicted"/>
<evidence type="ECO:0000313" key="1">
    <source>
        <dbReference type="EMBL" id="JAP11117.1"/>
    </source>
</evidence>
<accession>A0A0V0GTE5</accession>
<protein>
    <submittedName>
        <fullName evidence="1">Putative ovule protein</fullName>
    </submittedName>
</protein>
<organism evidence="1">
    <name type="scientific">Solanum chacoense</name>
    <name type="common">Chaco potato</name>
    <dbReference type="NCBI Taxonomy" id="4108"/>
    <lineage>
        <taxon>Eukaryota</taxon>
        <taxon>Viridiplantae</taxon>
        <taxon>Streptophyta</taxon>
        <taxon>Embryophyta</taxon>
        <taxon>Tracheophyta</taxon>
        <taxon>Spermatophyta</taxon>
        <taxon>Magnoliopsida</taxon>
        <taxon>eudicotyledons</taxon>
        <taxon>Gunneridae</taxon>
        <taxon>Pentapetalae</taxon>
        <taxon>asterids</taxon>
        <taxon>lamiids</taxon>
        <taxon>Solanales</taxon>
        <taxon>Solanaceae</taxon>
        <taxon>Solanoideae</taxon>
        <taxon>Solaneae</taxon>
        <taxon>Solanum</taxon>
    </lineage>
</organism>
<name>A0A0V0GTE5_SOLCH</name>
<reference evidence="1" key="1">
    <citation type="submission" date="2015-12" db="EMBL/GenBank/DDBJ databases">
        <title>Gene expression during late stages of embryo sac development: a critical building block for successful pollen-pistil interactions.</title>
        <authorList>
            <person name="Liu Y."/>
            <person name="Joly V."/>
            <person name="Sabar M."/>
            <person name="Matton D.P."/>
        </authorList>
    </citation>
    <scope>NUCLEOTIDE SEQUENCE</scope>
</reference>